<organism evidence="3 4">
    <name type="scientific">Seminavis robusta</name>
    <dbReference type="NCBI Taxonomy" id="568900"/>
    <lineage>
        <taxon>Eukaryota</taxon>
        <taxon>Sar</taxon>
        <taxon>Stramenopiles</taxon>
        <taxon>Ochrophyta</taxon>
        <taxon>Bacillariophyta</taxon>
        <taxon>Bacillariophyceae</taxon>
        <taxon>Bacillariophycidae</taxon>
        <taxon>Naviculales</taxon>
        <taxon>Naviculaceae</taxon>
        <taxon>Seminavis</taxon>
    </lineage>
</organism>
<evidence type="ECO:0000256" key="1">
    <source>
        <dbReference type="SAM" id="MobiDB-lite"/>
    </source>
</evidence>
<reference evidence="3" key="1">
    <citation type="submission" date="2020-06" db="EMBL/GenBank/DDBJ databases">
        <authorList>
            <consortium name="Plant Systems Biology data submission"/>
        </authorList>
    </citation>
    <scope>NUCLEOTIDE SEQUENCE</scope>
    <source>
        <strain evidence="3">D6</strain>
    </source>
</reference>
<evidence type="ECO:0000313" key="3">
    <source>
        <dbReference type="EMBL" id="CAB9526890.1"/>
    </source>
</evidence>
<dbReference type="Proteomes" id="UP001153069">
    <property type="component" value="Unassembled WGS sequence"/>
</dbReference>
<feature type="compositionally biased region" description="Basic and acidic residues" evidence="1">
    <location>
        <begin position="150"/>
        <end position="159"/>
    </location>
</feature>
<proteinExistence type="predicted"/>
<keyword evidence="2" id="KW-0732">Signal</keyword>
<feature type="chain" id="PRO_5040370140" evidence="2">
    <location>
        <begin position="24"/>
        <end position="176"/>
    </location>
</feature>
<comment type="caution">
    <text evidence="3">The sequence shown here is derived from an EMBL/GenBank/DDBJ whole genome shotgun (WGS) entry which is preliminary data.</text>
</comment>
<protein>
    <submittedName>
        <fullName evidence="3">Uncharacterized protein</fullName>
    </submittedName>
</protein>
<evidence type="ECO:0000313" key="4">
    <source>
        <dbReference type="Proteomes" id="UP001153069"/>
    </source>
</evidence>
<feature type="compositionally biased region" description="Low complexity" evidence="1">
    <location>
        <begin position="68"/>
        <end position="91"/>
    </location>
</feature>
<dbReference type="AlphaFoldDB" id="A0A9N8EV15"/>
<feature type="signal peptide" evidence="2">
    <location>
        <begin position="1"/>
        <end position="23"/>
    </location>
</feature>
<dbReference type="EMBL" id="CAICTM010001904">
    <property type="protein sequence ID" value="CAB9526890.1"/>
    <property type="molecule type" value="Genomic_DNA"/>
</dbReference>
<sequence length="176" mass="19220">MQKRPPKFAQLLLLSQMLPRKLALTLPHPLPLPLPRCFTLPVVTHSTLPLPSTPPLPIPSSLPPPTPFADTLPPTAAPAPAATEDMSSSESEYSEELSDDDEVKFLARGLNASVNVLDTSDSSEEYMEAGGFSQEQYFTPKKLNPKKKQAKESKREAARKPTPGPSRKQPARNGKK</sequence>
<gene>
    <name evidence="3" type="ORF">SEMRO_1906_G304650.1</name>
</gene>
<feature type="compositionally biased region" description="Pro residues" evidence="1">
    <location>
        <begin position="54"/>
        <end position="67"/>
    </location>
</feature>
<feature type="region of interest" description="Disordered" evidence="1">
    <location>
        <begin position="54"/>
        <end position="100"/>
    </location>
</feature>
<accession>A0A9N8EV15</accession>
<feature type="region of interest" description="Disordered" evidence="1">
    <location>
        <begin position="114"/>
        <end position="176"/>
    </location>
</feature>
<evidence type="ECO:0000256" key="2">
    <source>
        <dbReference type="SAM" id="SignalP"/>
    </source>
</evidence>
<keyword evidence="4" id="KW-1185">Reference proteome</keyword>
<name>A0A9N8EV15_9STRA</name>